<dbReference type="InterPro" id="IPR013766">
    <property type="entry name" value="Thioredoxin_domain"/>
</dbReference>
<keyword evidence="4" id="KW-0676">Redox-active center</keyword>
<dbReference type="AlphaFoldDB" id="A0AAJ6CRN8"/>
<evidence type="ECO:0000313" key="10">
    <source>
        <dbReference type="Proteomes" id="UP001321249"/>
    </source>
</evidence>
<reference evidence="8" key="2">
    <citation type="journal article" date="2023" name="Nat. Commun.">
        <title>Cultivation of marine bacteria of the SAR202 clade.</title>
        <authorList>
            <person name="Lim Y."/>
            <person name="Seo J.H."/>
            <person name="Giovannoni S.J."/>
            <person name="Kang I."/>
            <person name="Cho J.C."/>
        </authorList>
    </citation>
    <scope>NUCLEOTIDE SEQUENCE</scope>
    <source>
        <strain evidence="8">JH1073</strain>
    </source>
</reference>
<evidence type="ECO:0000313" key="7">
    <source>
        <dbReference type="EMBL" id="MDG0865841.1"/>
    </source>
</evidence>
<evidence type="ECO:0000259" key="6">
    <source>
        <dbReference type="PROSITE" id="PS51352"/>
    </source>
</evidence>
<dbReference type="InterPro" id="IPR024706">
    <property type="entry name" value="Peroxiredoxin_AhpC-typ"/>
</dbReference>
<evidence type="ECO:0000313" key="9">
    <source>
        <dbReference type="Proteomes" id="UP001219901"/>
    </source>
</evidence>
<protein>
    <submittedName>
        <fullName evidence="8">Redoxin domain-containing protein</fullName>
    </submittedName>
</protein>
<keyword evidence="1" id="KW-0575">Peroxidase</keyword>
<dbReference type="InterPro" id="IPR000866">
    <property type="entry name" value="AhpC/TSA"/>
</dbReference>
<dbReference type="Proteomes" id="UP001219901">
    <property type="component" value="Chromosome"/>
</dbReference>
<dbReference type="Proteomes" id="UP001321249">
    <property type="component" value="Unassembled WGS sequence"/>
</dbReference>
<dbReference type="Pfam" id="PF00578">
    <property type="entry name" value="AhpC-TSA"/>
    <property type="match status" value="1"/>
</dbReference>
<dbReference type="RefSeq" id="WP_342823112.1">
    <property type="nucleotide sequence ID" value="NZ_CP046146.1"/>
</dbReference>
<proteinExistence type="predicted"/>
<name>A0AAJ6CRN8_9CHLR</name>
<reference evidence="9" key="3">
    <citation type="submission" date="2023-06" db="EMBL/GenBank/DDBJ databases">
        <title>Pangenomics reveal diversification of enzyme families and niche specialization in globally abundant SAR202 bacteria.</title>
        <authorList>
            <person name="Saw J.H.W."/>
        </authorList>
    </citation>
    <scope>NUCLEOTIDE SEQUENCE [LARGE SCALE GENOMIC DNA]</scope>
    <source>
        <strain evidence="9">JH1073</strain>
    </source>
</reference>
<keyword evidence="9" id="KW-1185">Reference proteome</keyword>
<dbReference type="GO" id="GO:0004601">
    <property type="term" value="F:peroxidase activity"/>
    <property type="evidence" value="ECO:0007669"/>
    <property type="project" value="UniProtKB-KW"/>
</dbReference>
<accession>A0AAJ6CRN8</accession>
<evidence type="ECO:0000256" key="4">
    <source>
        <dbReference type="ARBA" id="ARBA00023284"/>
    </source>
</evidence>
<dbReference type="EMBL" id="CP046147">
    <property type="protein sequence ID" value="WFG39426.1"/>
    <property type="molecule type" value="Genomic_DNA"/>
</dbReference>
<keyword evidence="2" id="KW-0049">Antioxidant</keyword>
<dbReference type="InterPro" id="IPR050455">
    <property type="entry name" value="Tpx_Peroxidase_subfamily"/>
</dbReference>
<evidence type="ECO:0000256" key="1">
    <source>
        <dbReference type="ARBA" id="ARBA00022559"/>
    </source>
</evidence>
<dbReference type="PANTHER" id="PTHR43110:SF1">
    <property type="entry name" value="THIOL PEROXIDASE"/>
    <property type="match status" value="1"/>
</dbReference>
<dbReference type="SUPFAM" id="SSF52833">
    <property type="entry name" value="Thioredoxin-like"/>
    <property type="match status" value="1"/>
</dbReference>
<gene>
    <name evidence="7" type="ORF">GKO46_01985</name>
    <name evidence="8" type="ORF">GKO48_07275</name>
</gene>
<evidence type="ECO:0000256" key="3">
    <source>
        <dbReference type="ARBA" id="ARBA00023002"/>
    </source>
</evidence>
<dbReference type="InterPro" id="IPR036249">
    <property type="entry name" value="Thioredoxin-like_sf"/>
</dbReference>
<reference evidence="9 10" key="1">
    <citation type="submission" date="2019-11" db="EMBL/GenBank/DDBJ databases">
        <authorList>
            <person name="Cho J.-C."/>
        </authorList>
    </citation>
    <scope>NUCLEOTIDE SEQUENCE [LARGE SCALE GENOMIC DNA]</scope>
    <source>
        <strain evidence="8 9">JH1073</strain>
        <strain evidence="7 10">JH702</strain>
    </source>
</reference>
<dbReference type="PROSITE" id="PS51352">
    <property type="entry name" value="THIOREDOXIN_2"/>
    <property type="match status" value="1"/>
</dbReference>
<dbReference type="PIRSF" id="PIRSF000239">
    <property type="entry name" value="AHPC"/>
    <property type="match status" value="1"/>
</dbReference>
<dbReference type="PANTHER" id="PTHR43110">
    <property type="entry name" value="THIOL PEROXIDASE"/>
    <property type="match status" value="1"/>
</dbReference>
<keyword evidence="3" id="KW-0560">Oxidoreductase</keyword>
<evidence type="ECO:0000313" key="8">
    <source>
        <dbReference type="EMBL" id="WFG39426.1"/>
    </source>
</evidence>
<sequence>MSGEVGTTAPAFNLLDTDGNEFNSSSRAGKKTVIAFFPAAFSGVCAEELCSFRDALADFTAVDAEVVGISIDGRFANGAFRDANNLPFAILSDYKQTTIADYDVVWPDFAGMDGYTTARRSVFVVGTDGNISWKWLSDVPSDLPSIEDVQAAVNAAS</sequence>
<organism evidence="8 9">
    <name type="scientific">Candidatus Lucifugimonas marina</name>
    <dbReference type="NCBI Taxonomy" id="3038979"/>
    <lineage>
        <taxon>Bacteria</taxon>
        <taxon>Bacillati</taxon>
        <taxon>Chloroflexota</taxon>
        <taxon>Dehalococcoidia</taxon>
        <taxon>SAR202 cluster</taxon>
        <taxon>Candidatus Lucifugimonadales</taxon>
        <taxon>Candidatus Lucifugimonadaceae</taxon>
        <taxon>Candidatus Lucifugimonas</taxon>
    </lineage>
</organism>
<dbReference type="EMBL" id="WMBE01000001">
    <property type="protein sequence ID" value="MDG0865841.1"/>
    <property type="molecule type" value="Genomic_DNA"/>
</dbReference>
<evidence type="ECO:0000256" key="5">
    <source>
        <dbReference type="PIRSR" id="PIRSR000239-1"/>
    </source>
</evidence>
<feature type="active site" description="Cysteine sulfenic acid (-SOH) intermediate; for peroxidase activity" evidence="5">
    <location>
        <position position="45"/>
    </location>
</feature>
<feature type="domain" description="Thioredoxin" evidence="6">
    <location>
        <begin position="3"/>
        <end position="157"/>
    </location>
</feature>
<evidence type="ECO:0000256" key="2">
    <source>
        <dbReference type="ARBA" id="ARBA00022862"/>
    </source>
</evidence>
<dbReference type="Gene3D" id="3.40.30.10">
    <property type="entry name" value="Glutaredoxin"/>
    <property type="match status" value="1"/>
</dbReference>